<dbReference type="PANTHER" id="PTHR12835">
    <property type="entry name" value="BIOTIN PROTEIN LIGASE"/>
    <property type="match status" value="1"/>
</dbReference>
<dbReference type="InterPro" id="IPR045864">
    <property type="entry name" value="aa-tRNA-synth_II/BPL/LPL"/>
</dbReference>
<evidence type="ECO:0000256" key="3">
    <source>
        <dbReference type="ARBA" id="ARBA00024227"/>
    </source>
</evidence>
<dbReference type="PROSITE" id="PS51733">
    <property type="entry name" value="BPL_LPL_CATALYTIC"/>
    <property type="match status" value="1"/>
</dbReference>
<evidence type="ECO:0000259" key="4">
    <source>
        <dbReference type="PROSITE" id="PS51733"/>
    </source>
</evidence>
<protein>
    <recommendedName>
        <fullName evidence="3">biotin--[biotin carboxyl-carrier protein] ligase</fullName>
        <ecNumber evidence="3">6.3.4.15</ecNumber>
    </recommendedName>
</protein>
<dbReference type="InterPro" id="IPR004408">
    <property type="entry name" value="Biotin_CoA_COase_ligase"/>
</dbReference>
<dbReference type="SUPFAM" id="SSF55681">
    <property type="entry name" value="Class II aaRS and biotin synthetases"/>
    <property type="match status" value="1"/>
</dbReference>
<dbReference type="Pfam" id="PF02237">
    <property type="entry name" value="BPL_C"/>
    <property type="match status" value="1"/>
</dbReference>
<keyword evidence="2" id="KW-0092">Biotin</keyword>
<dbReference type="CDD" id="cd16442">
    <property type="entry name" value="BPL"/>
    <property type="match status" value="1"/>
</dbReference>
<dbReference type="NCBIfam" id="TIGR00121">
    <property type="entry name" value="birA_ligase"/>
    <property type="match status" value="1"/>
</dbReference>
<feature type="domain" description="BPL/LPL catalytic" evidence="4">
    <location>
        <begin position="8"/>
        <end position="194"/>
    </location>
</feature>
<reference evidence="5 6" key="1">
    <citation type="submission" date="2021-01" db="EMBL/GenBank/DDBJ databases">
        <title>Sequencing the genomes of 1000 actinobacteria strains.</title>
        <authorList>
            <person name="Klenk H.-P."/>
        </authorList>
    </citation>
    <scope>NUCLEOTIDE SEQUENCE [LARGE SCALE GENOMIC DNA]</scope>
    <source>
        <strain evidence="5 6">DSM 13057</strain>
    </source>
</reference>
<comment type="caution">
    <text evidence="5">The sequence shown here is derived from an EMBL/GenBank/DDBJ whole genome shotgun (WGS) entry which is preliminary data.</text>
</comment>
<dbReference type="InterPro" id="IPR004143">
    <property type="entry name" value="BPL_LPL_catalytic"/>
</dbReference>
<dbReference type="Pfam" id="PF03099">
    <property type="entry name" value="BPL_LplA_LipB"/>
    <property type="match status" value="1"/>
</dbReference>
<name>A0ABS2L887_9MICO</name>
<keyword evidence="1 5" id="KW-0436">Ligase</keyword>
<dbReference type="InterPro" id="IPR003142">
    <property type="entry name" value="BPL_C"/>
</dbReference>
<dbReference type="GO" id="GO:0004077">
    <property type="term" value="F:biotin--[biotin carboxyl-carrier protein] ligase activity"/>
    <property type="evidence" value="ECO:0007669"/>
    <property type="project" value="UniProtKB-EC"/>
</dbReference>
<gene>
    <name evidence="5" type="ORF">JOE66_002942</name>
</gene>
<dbReference type="PANTHER" id="PTHR12835:SF5">
    <property type="entry name" value="BIOTIN--PROTEIN LIGASE"/>
    <property type="match status" value="1"/>
</dbReference>
<evidence type="ECO:0000313" key="6">
    <source>
        <dbReference type="Proteomes" id="UP000776164"/>
    </source>
</evidence>
<dbReference type="Proteomes" id="UP000776164">
    <property type="component" value="Unassembled WGS sequence"/>
</dbReference>
<accession>A0ABS2L887</accession>
<proteinExistence type="predicted"/>
<evidence type="ECO:0000313" key="5">
    <source>
        <dbReference type="EMBL" id="MBM7473308.1"/>
    </source>
</evidence>
<dbReference type="Gene3D" id="3.30.930.10">
    <property type="entry name" value="Bira Bifunctional Protein, Domain 2"/>
    <property type="match status" value="1"/>
</dbReference>
<evidence type="ECO:0000256" key="1">
    <source>
        <dbReference type="ARBA" id="ARBA00022598"/>
    </source>
</evidence>
<dbReference type="RefSeq" id="WP_205110647.1">
    <property type="nucleotide sequence ID" value="NZ_BAAAHT010000014.1"/>
</dbReference>
<dbReference type="EMBL" id="JAFBBU010000001">
    <property type="protein sequence ID" value="MBM7473308.1"/>
    <property type="molecule type" value="Genomic_DNA"/>
</dbReference>
<sequence>MHLPASRSAVPRLEWLGASPSTNSALVELASGDDTGSWPDLSVVVTDNQTAGRGRLGREWVAPAGRTLAISVLLRPGSGAAALPFDSYGWIPLFAGVAMARALRPFVDTDRLTTVKWPNDVQVDGLKISGILSELVPGTRDVVVGAGVNLYFAADELPVATATSLSLVAGSEFTVDEVLSGYLRELTGLYRAFVSHGGDAVASGIASAVTAECGTLGRSVRVELPDSAVVTGIATGLDSLGRLVVAPDAHAGAHPGTGAPSTAAPLVVSAGDVTHLRH</sequence>
<dbReference type="EC" id="6.3.4.15" evidence="3"/>
<keyword evidence="6" id="KW-1185">Reference proteome</keyword>
<organism evidence="5 6">
    <name type="scientific">Subtercola frigoramans</name>
    <dbReference type="NCBI Taxonomy" id="120298"/>
    <lineage>
        <taxon>Bacteria</taxon>
        <taxon>Bacillati</taxon>
        <taxon>Actinomycetota</taxon>
        <taxon>Actinomycetes</taxon>
        <taxon>Micrococcales</taxon>
        <taxon>Microbacteriaceae</taxon>
        <taxon>Subtercola</taxon>
    </lineage>
</organism>
<evidence type="ECO:0000256" key="2">
    <source>
        <dbReference type="ARBA" id="ARBA00023267"/>
    </source>
</evidence>
<dbReference type="Gene3D" id="2.30.30.100">
    <property type="match status" value="1"/>
</dbReference>